<dbReference type="EMBL" id="VMSJ01000004">
    <property type="protein sequence ID" value="TVT27390.1"/>
    <property type="molecule type" value="Genomic_DNA"/>
</dbReference>
<keyword evidence="1" id="KW-1133">Transmembrane helix</keyword>
<feature type="transmembrane region" description="Helical" evidence="1">
    <location>
        <begin position="118"/>
        <end position="138"/>
    </location>
</feature>
<evidence type="ECO:0000313" key="3">
    <source>
        <dbReference type="EMBL" id="TVT27390.1"/>
    </source>
</evidence>
<evidence type="ECO:0000313" key="4">
    <source>
        <dbReference type="Proteomes" id="UP000315103"/>
    </source>
</evidence>
<gene>
    <name evidence="3" type="ORF">FO441_10140</name>
</gene>
<comment type="caution">
    <text evidence="3">The sequence shown here is derived from an EMBL/GenBank/DDBJ whole genome shotgun (WGS) entry which is preliminary data.</text>
</comment>
<evidence type="ECO:0000256" key="1">
    <source>
        <dbReference type="SAM" id="Phobius"/>
    </source>
</evidence>
<feature type="transmembrane region" description="Helical" evidence="1">
    <location>
        <begin position="260"/>
        <end position="280"/>
    </location>
</feature>
<dbReference type="AlphaFoldDB" id="A0A558AT11"/>
<reference evidence="3 4" key="1">
    <citation type="submission" date="2019-07" db="EMBL/GenBank/DDBJ databases">
        <title>Salinicoccus cyprini sp. nov., isolated from gastro-intestinal tract of mirror carp, Cyprinus carpio var. specularis, collected from Gobind Sagar Reservoir, Himachal Pradesh, India.</title>
        <authorList>
            <person name="Talwar C."/>
            <person name="Singh A.K."/>
            <person name="Lal R."/>
            <person name="Negi R.K."/>
        </authorList>
    </citation>
    <scope>NUCLEOTIDE SEQUENCE [LARGE SCALE GENOMIC DNA]</scope>
    <source>
        <strain evidence="3 4">CT19</strain>
    </source>
</reference>
<feature type="transmembrane region" description="Helical" evidence="1">
    <location>
        <begin position="339"/>
        <end position="369"/>
    </location>
</feature>
<feature type="transmembrane region" description="Helical" evidence="1">
    <location>
        <begin position="381"/>
        <end position="406"/>
    </location>
</feature>
<feature type="domain" description="TRAP C4-dicarboxylate transport system permease DctM subunit" evidence="2">
    <location>
        <begin position="148"/>
        <end position="434"/>
    </location>
</feature>
<sequence>MKKYAFVLLFILYFLSVIHDGILIAVPLSLVACVVLGLSFQGARTITRTISGILILLSIVLGIVYGMEPASIILGVQQNIPILVLILLAPLIAVPLRLSGYLSSIESVLISQKEKPNRAYGGLLAILFILSPVLNIGAVRLTHEVVKDIGFERSFLGRAYVSGYLSAVVWSPYFASVATVLFMMDVSFSSYVMVGLIFGILQIFISLLLFVSRQSGSEAHGAGLKQNEMHKQDWSNVQRIFLFIVLLMGLLIATERFLPLEMISIITFSTVLIPIVFGVVSGKFGSAIKDMKQTIRTVPGASNETLMFLTAGLFASVMMQTDLNNLLTPYFITIADTSALLLILAIILLTVVLTMIGIHQIIVVPLIMLQVSPEAVGFSPVTMAFVFILAWSLSVITSPISLTNLLVSNILKTRWSIVAFRWNGSYVAVMLIIGVAIALLLRAFSFFS</sequence>
<organism evidence="3 4">
    <name type="scientific">Salinicoccus cyprini</name>
    <dbReference type="NCBI Taxonomy" id="2493691"/>
    <lineage>
        <taxon>Bacteria</taxon>
        <taxon>Bacillati</taxon>
        <taxon>Bacillota</taxon>
        <taxon>Bacilli</taxon>
        <taxon>Bacillales</taxon>
        <taxon>Staphylococcaceae</taxon>
        <taxon>Salinicoccus</taxon>
    </lineage>
</organism>
<keyword evidence="1" id="KW-0812">Transmembrane</keyword>
<keyword evidence="1" id="KW-0472">Membrane</keyword>
<name>A0A558AT11_9STAP</name>
<feature type="transmembrane region" description="Helical" evidence="1">
    <location>
        <begin position="426"/>
        <end position="447"/>
    </location>
</feature>
<dbReference type="Proteomes" id="UP000315103">
    <property type="component" value="Unassembled WGS sequence"/>
</dbReference>
<proteinExistence type="predicted"/>
<feature type="transmembrane region" description="Helical" evidence="1">
    <location>
        <begin position="159"/>
        <end position="184"/>
    </location>
</feature>
<keyword evidence="4" id="KW-1185">Reference proteome</keyword>
<feature type="transmembrane region" description="Helical" evidence="1">
    <location>
        <begin position="237"/>
        <end position="254"/>
    </location>
</feature>
<dbReference type="RefSeq" id="WP_145289546.1">
    <property type="nucleotide sequence ID" value="NZ_VMSJ01000004.1"/>
</dbReference>
<evidence type="ECO:0000259" key="2">
    <source>
        <dbReference type="Pfam" id="PF06808"/>
    </source>
</evidence>
<dbReference type="OrthoDB" id="3171527at2"/>
<dbReference type="PROSITE" id="PS51257">
    <property type="entry name" value="PROKAR_LIPOPROTEIN"/>
    <property type="match status" value="1"/>
</dbReference>
<feature type="transmembrane region" description="Helical" evidence="1">
    <location>
        <begin position="190"/>
        <end position="211"/>
    </location>
</feature>
<feature type="transmembrane region" description="Helical" evidence="1">
    <location>
        <begin position="7"/>
        <end position="40"/>
    </location>
</feature>
<accession>A0A558AT11</accession>
<feature type="transmembrane region" description="Helical" evidence="1">
    <location>
        <begin position="46"/>
        <end position="67"/>
    </location>
</feature>
<feature type="transmembrane region" description="Helical" evidence="1">
    <location>
        <begin position="79"/>
        <end position="98"/>
    </location>
</feature>
<dbReference type="Pfam" id="PF06808">
    <property type="entry name" value="DctM"/>
    <property type="match status" value="1"/>
</dbReference>
<dbReference type="InterPro" id="IPR010656">
    <property type="entry name" value="DctM"/>
</dbReference>
<protein>
    <recommendedName>
        <fullName evidence="2">TRAP C4-dicarboxylate transport system permease DctM subunit domain-containing protein</fullName>
    </recommendedName>
</protein>